<dbReference type="GO" id="GO:0043565">
    <property type="term" value="F:sequence-specific DNA binding"/>
    <property type="evidence" value="ECO:0007669"/>
    <property type="project" value="InterPro"/>
</dbReference>
<dbReference type="PROSITE" id="PS01124">
    <property type="entry name" value="HTH_ARAC_FAMILY_2"/>
    <property type="match status" value="1"/>
</dbReference>
<keyword evidence="4" id="KW-0238">DNA-binding</keyword>
<dbReference type="RefSeq" id="WP_088236713.1">
    <property type="nucleotide sequence ID" value="NZ_FMAY01000003.1"/>
</dbReference>
<dbReference type="AlphaFoldDB" id="A0A1C4AH82"/>
<dbReference type="SMART" id="SM00342">
    <property type="entry name" value="HTH_ARAC"/>
    <property type="match status" value="1"/>
</dbReference>
<dbReference type="Gene3D" id="3.40.50.880">
    <property type="match status" value="1"/>
</dbReference>
<dbReference type="InterPro" id="IPR052158">
    <property type="entry name" value="INH-QAR"/>
</dbReference>
<dbReference type="EMBL" id="FMAY01000003">
    <property type="protein sequence ID" value="SCB93938.1"/>
    <property type="molecule type" value="Genomic_DNA"/>
</dbReference>
<keyword evidence="5" id="KW-1185">Reference proteome</keyword>
<dbReference type="PANTHER" id="PTHR43130">
    <property type="entry name" value="ARAC-FAMILY TRANSCRIPTIONAL REGULATOR"/>
    <property type="match status" value="1"/>
</dbReference>
<dbReference type="InterPro" id="IPR009057">
    <property type="entry name" value="Homeodomain-like_sf"/>
</dbReference>
<organism evidence="4 5">
    <name type="scientific">Kosakonia oryzendophytica</name>
    <dbReference type="NCBI Taxonomy" id="1005665"/>
    <lineage>
        <taxon>Bacteria</taxon>
        <taxon>Pseudomonadati</taxon>
        <taxon>Pseudomonadota</taxon>
        <taxon>Gammaproteobacteria</taxon>
        <taxon>Enterobacterales</taxon>
        <taxon>Enterobacteriaceae</taxon>
        <taxon>Kosakonia</taxon>
    </lineage>
</organism>
<evidence type="ECO:0000313" key="4">
    <source>
        <dbReference type="EMBL" id="SCB93938.1"/>
    </source>
</evidence>
<evidence type="ECO:0000259" key="3">
    <source>
        <dbReference type="PROSITE" id="PS01124"/>
    </source>
</evidence>
<dbReference type="Pfam" id="PF12833">
    <property type="entry name" value="HTH_18"/>
    <property type="match status" value="1"/>
</dbReference>
<dbReference type="SUPFAM" id="SSF52317">
    <property type="entry name" value="Class I glutamine amidotransferase-like"/>
    <property type="match status" value="1"/>
</dbReference>
<dbReference type="OrthoDB" id="9803764at2"/>
<dbReference type="Pfam" id="PF01965">
    <property type="entry name" value="DJ-1_PfpI"/>
    <property type="match status" value="1"/>
</dbReference>
<accession>A0A1C4AH82</accession>
<evidence type="ECO:0000256" key="2">
    <source>
        <dbReference type="ARBA" id="ARBA00023163"/>
    </source>
</evidence>
<sequence>MQIAIIATEGSMMSAVTGLADMFWITNQSLPAGEGDFPHPRFDSIIVSHDGKPVRDAQGRTIPVDHAFASVPAPDIILACGMALGTDRLPASPINTAADWLRAQYQRGAIIGGACAGGYMLGEAGLLDGKACATTWWLYPTFRQRYPRAKMVWGKPLVEDGNIITTGGPLSWADLALHIIRRQAGKDAARIAADMAVADSQPLSQQLYAPRGFLNAIDPMLLRAEQLIRYDNPAITVEQLASALNLSPRTLHRKLAGLTQESPRHFITRVRIESACLLLENPTANIRHIAAACGYSEDTAFRKAFVQLMGMTPAQYKRWVADRNGTQPRIDPQEEP</sequence>
<keyword evidence="2" id="KW-0804">Transcription</keyword>
<feature type="domain" description="HTH araC/xylS-type" evidence="3">
    <location>
        <begin position="218"/>
        <end position="319"/>
    </location>
</feature>
<evidence type="ECO:0000313" key="5">
    <source>
        <dbReference type="Proteomes" id="UP000198975"/>
    </source>
</evidence>
<dbReference type="GO" id="GO:0003700">
    <property type="term" value="F:DNA-binding transcription factor activity"/>
    <property type="evidence" value="ECO:0007669"/>
    <property type="project" value="InterPro"/>
</dbReference>
<dbReference type="Proteomes" id="UP000198975">
    <property type="component" value="Unassembled WGS sequence"/>
</dbReference>
<dbReference type="InterPro" id="IPR029062">
    <property type="entry name" value="Class_I_gatase-like"/>
</dbReference>
<evidence type="ECO:0000256" key="1">
    <source>
        <dbReference type="ARBA" id="ARBA00023015"/>
    </source>
</evidence>
<dbReference type="InterPro" id="IPR018060">
    <property type="entry name" value="HTH_AraC"/>
</dbReference>
<dbReference type="InterPro" id="IPR002818">
    <property type="entry name" value="DJ-1/PfpI"/>
</dbReference>
<gene>
    <name evidence="4" type="ORF">GA0061071_10354</name>
</gene>
<keyword evidence="1" id="KW-0805">Transcription regulation</keyword>
<name>A0A1C4AH82_9ENTR</name>
<proteinExistence type="predicted"/>
<dbReference type="PANTHER" id="PTHR43130:SF11">
    <property type="entry name" value="TRANSCRIPTIONAL REGULATORY PROTEIN"/>
    <property type="match status" value="1"/>
</dbReference>
<reference evidence="5" key="1">
    <citation type="submission" date="2016-08" db="EMBL/GenBank/DDBJ databases">
        <authorList>
            <person name="Varghese N."/>
            <person name="Submissions Spin"/>
        </authorList>
    </citation>
    <scope>NUCLEOTIDE SEQUENCE [LARGE SCALE GENOMIC DNA]</scope>
    <source>
        <strain evidence="5">REICA_082</strain>
    </source>
</reference>
<protein>
    <submittedName>
        <fullName evidence="4">Transcriptional regulator GlxA family, contains an amidase domain and an AraC-type DNA-binding HTH domain</fullName>
    </submittedName>
</protein>
<dbReference type="Gene3D" id="1.10.10.60">
    <property type="entry name" value="Homeodomain-like"/>
    <property type="match status" value="1"/>
</dbReference>
<dbReference type="CDD" id="cd03138">
    <property type="entry name" value="GATase1_AraC_2"/>
    <property type="match status" value="1"/>
</dbReference>
<dbReference type="SUPFAM" id="SSF46689">
    <property type="entry name" value="Homeodomain-like"/>
    <property type="match status" value="1"/>
</dbReference>